<keyword evidence="5" id="KW-0347">Helicase</keyword>
<sequence length="513" mass="56302">MAKAPPVLQWMRQPLDVKSFEEQSLDSVPFLHPGLMESLRNVGIHSLFPVQAAVWHETVGPGGGARDLSISSPTGSGKTLAYSLPIAQSLSQRLLRRLRALIVVPTRDLAMQVKQVFDAIAPSVGLSIGIAVGQTSVAAEASQLVLFPGKTDTCFRELHLASDNLPESRVDILVATPGRLMDHIQNTPGFTLEHLQYLVVDETDRLLREAYQEWLPTVLEAATGKNFSPSDDSNPGIGSVRTIRRSCLERGIKGCVVPRLQKIIVSATLTRDPAKIAQLGLYHPLSIALSTSDNLYKLPEQLRSYTIICKAQQKPLKLVTLLHSLGDQRTVIFTSSVSNTHRLSTFLACFEDLPFRAVEYSSFQHQLARSKALAAFRAGEAQVLVASDAMARGMDVEGVTHIINYDMPPFARTYVHRVGRTARAGRSGSCFTLLRKEEVRYFKSILAKVQNSSCKTYKVSSESTKELRPRYWTALQKLKEILDAGAGKKGHEMYAEEVTAADDAAVVASLLPG</sequence>
<dbReference type="STRING" id="88036.D8RWL4"/>
<feature type="domain" description="Helicase ATP-binding" evidence="6">
    <location>
        <begin position="59"/>
        <end position="287"/>
    </location>
</feature>
<evidence type="ECO:0000256" key="3">
    <source>
        <dbReference type="ARBA" id="ARBA00022840"/>
    </source>
</evidence>
<dbReference type="AlphaFoldDB" id="D8RWL4"/>
<comment type="function">
    <text evidence="5">RNA helicase.</text>
</comment>
<dbReference type="OMA" id="HEVKAFD"/>
<dbReference type="KEGG" id="smo:SELMODRAFT_174931"/>
<dbReference type="Pfam" id="PF00270">
    <property type="entry name" value="DEAD"/>
    <property type="match status" value="1"/>
</dbReference>
<dbReference type="InParanoid" id="D8RWL4"/>
<keyword evidence="3 5" id="KW-0067">ATP-binding</keyword>
<dbReference type="HOGENOM" id="CLU_003041_15_3_1"/>
<dbReference type="PANTHER" id="PTHR24031">
    <property type="entry name" value="RNA HELICASE"/>
    <property type="match status" value="1"/>
</dbReference>
<dbReference type="SMART" id="SM00487">
    <property type="entry name" value="DEXDc"/>
    <property type="match status" value="1"/>
</dbReference>
<evidence type="ECO:0000256" key="4">
    <source>
        <dbReference type="ARBA" id="ARBA00022884"/>
    </source>
</evidence>
<feature type="domain" description="Helicase C-terminal" evidence="7">
    <location>
        <begin position="317"/>
        <end position="465"/>
    </location>
</feature>
<dbReference type="SMART" id="SM00490">
    <property type="entry name" value="HELICc"/>
    <property type="match status" value="1"/>
</dbReference>
<name>D8RWL4_SELML</name>
<accession>D8RWL4</accession>
<dbReference type="PROSITE" id="PS51192">
    <property type="entry name" value="HELICASE_ATP_BIND_1"/>
    <property type="match status" value="1"/>
</dbReference>
<evidence type="ECO:0000313" key="9">
    <source>
        <dbReference type="Proteomes" id="UP000001514"/>
    </source>
</evidence>
<evidence type="ECO:0000313" key="8">
    <source>
        <dbReference type="EMBL" id="EFJ23277.1"/>
    </source>
</evidence>
<dbReference type="GO" id="GO:0003724">
    <property type="term" value="F:RNA helicase activity"/>
    <property type="evidence" value="ECO:0007669"/>
    <property type="project" value="UniProtKB-EC"/>
</dbReference>
<dbReference type="InterPro" id="IPR011545">
    <property type="entry name" value="DEAD/DEAH_box_helicase_dom"/>
</dbReference>
<dbReference type="GO" id="GO:0005634">
    <property type="term" value="C:nucleus"/>
    <property type="evidence" value="ECO:0000318"/>
    <property type="project" value="GO_Central"/>
</dbReference>
<dbReference type="PROSITE" id="PS51194">
    <property type="entry name" value="HELICASE_CTER"/>
    <property type="match status" value="1"/>
</dbReference>
<dbReference type="GO" id="GO:0003723">
    <property type="term" value="F:RNA binding"/>
    <property type="evidence" value="ECO:0007669"/>
    <property type="project" value="UniProtKB-UniRule"/>
</dbReference>
<evidence type="ECO:0000259" key="6">
    <source>
        <dbReference type="PROSITE" id="PS51192"/>
    </source>
</evidence>
<proteinExistence type="inferred from homology"/>
<dbReference type="eggNOG" id="KOG0350">
    <property type="taxonomic scope" value="Eukaryota"/>
</dbReference>
<dbReference type="Proteomes" id="UP000001514">
    <property type="component" value="Unassembled WGS sequence"/>
</dbReference>
<dbReference type="CDD" id="cd17956">
    <property type="entry name" value="DEADc_DDX51"/>
    <property type="match status" value="1"/>
</dbReference>
<keyword evidence="1 5" id="KW-0547">Nucleotide-binding</keyword>
<dbReference type="OrthoDB" id="3370at2759"/>
<keyword evidence="2 5" id="KW-0378">Hydrolase</keyword>
<dbReference type="GO" id="GO:0005524">
    <property type="term" value="F:ATP binding"/>
    <property type="evidence" value="ECO:0007669"/>
    <property type="project" value="UniProtKB-UniRule"/>
</dbReference>
<dbReference type="Gramene" id="EFJ23277">
    <property type="protein sequence ID" value="EFJ23277"/>
    <property type="gene ID" value="SELMODRAFT_174931"/>
</dbReference>
<dbReference type="FunCoup" id="D8RWL4">
    <property type="interactions" value="4512"/>
</dbReference>
<comment type="domain">
    <text evidence="5">The Q motif is unique to and characteristic of the DEAD box family of RNA helicases and controls ATP binding and hydrolysis.</text>
</comment>
<dbReference type="Pfam" id="PF00271">
    <property type="entry name" value="Helicase_C"/>
    <property type="match status" value="1"/>
</dbReference>
<gene>
    <name evidence="8" type="ORF">SELMODRAFT_174931</name>
</gene>
<organism evidence="9">
    <name type="scientific">Selaginella moellendorffii</name>
    <name type="common">Spikemoss</name>
    <dbReference type="NCBI Taxonomy" id="88036"/>
    <lineage>
        <taxon>Eukaryota</taxon>
        <taxon>Viridiplantae</taxon>
        <taxon>Streptophyta</taxon>
        <taxon>Embryophyta</taxon>
        <taxon>Tracheophyta</taxon>
        <taxon>Lycopodiopsida</taxon>
        <taxon>Selaginellales</taxon>
        <taxon>Selaginellaceae</taxon>
        <taxon>Selaginella</taxon>
    </lineage>
</organism>
<evidence type="ECO:0000256" key="1">
    <source>
        <dbReference type="ARBA" id="ARBA00022741"/>
    </source>
</evidence>
<keyword evidence="4 5" id="KW-0694">RNA-binding</keyword>
<comment type="catalytic activity">
    <reaction evidence="5">
        <text>ATP + H2O = ADP + phosphate + H(+)</text>
        <dbReference type="Rhea" id="RHEA:13065"/>
        <dbReference type="ChEBI" id="CHEBI:15377"/>
        <dbReference type="ChEBI" id="CHEBI:15378"/>
        <dbReference type="ChEBI" id="CHEBI:30616"/>
        <dbReference type="ChEBI" id="CHEBI:43474"/>
        <dbReference type="ChEBI" id="CHEBI:456216"/>
        <dbReference type="EC" id="3.6.4.13"/>
    </reaction>
</comment>
<dbReference type="Gene3D" id="3.40.50.300">
    <property type="entry name" value="P-loop containing nucleotide triphosphate hydrolases"/>
    <property type="match status" value="2"/>
</dbReference>
<dbReference type="InterPro" id="IPR014001">
    <property type="entry name" value="Helicase_ATP-bd"/>
</dbReference>
<evidence type="ECO:0000259" key="7">
    <source>
        <dbReference type="PROSITE" id="PS51194"/>
    </source>
</evidence>
<dbReference type="CDD" id="cd18787">
    <property type="entry name" value="SF2_C_DEAD"/>
    <property type="match status" value="1"/>
</dbReference>
<dbReference type="EC" id="3.6.4.13" evidence="5"/>
<reference evidence="8 9" key="1">
    <citation type="journal article" date="2011" name="Science">
        <title>The Selaginella genome identifies genetic changes associated with the evolution of vascular plants.</title>
        <authorList>
            <person name="Banks J.A."/>
            <person name="Nishiyama T."/>
            <person name="Hasebe M."/>
            <person name="Bowman J.L."/>
            <person name="Gribskov M."/>
            <person name="dePamphilis C."/>
            <person name="Albert V.A."/>
            <person name="Aono N."/>
            <person name="Aoyama T."/>
            <person name="Ambrose B.A."/>
            <person name="Ashton N.W."/>
            <person name="Axtell M.J."/>
            <person name="Barker E."/>
            <person name="Barker M.S."/>
            <person name="Bennetzen J.L."/>
            <person name="Bonawitz N.D."/>
            <person name="Chapple C."/>
            <person name="Cheng C."/>
            <person name="Correa L.G."/>
            <person name="Dacre M."/>
            <person name="DeBarry J."/>
            <person name="Dreyer I."/>
            <person name="Elias M."/>
            <person name="Engstrom E.M."/>
            <person name="Estelle M."/>
            <person name="Feng L."/>
            <person name="Finet C."/>
            <person name="Floyd S.K."/>
            <person name="Frommer W.B."/>
            <person name="Fujita T."/>
            <person name="Gramzow L."/>
            <person name="Gutensohn M."/>
            <person name="Harholt J."/>
            <person name="Hattori M."/>
            <person name="Heyl A."/>
            <person name="Hirai T."/>
            <person name="Hiwatashi Y."/>
            <person name="Ishikawa M."/>
            <person name="Iwata M."/>
            <person name="Karol K.G."/>
            <person name="Koehler B."/>
            <person name="Kolukisaoglu U."/>
            <person name="Kubo M."/>
            <person name="Kurata T."/>
            <person name="Lalonde S."/>
            <person name="Li K."/>
            <person name="Li Y."/>
            <person name="Litt A."/>
            <person name="Lyons E."/>
            <person name="Manning G."/>
            <person name="Maruyama T."/>
            <person name="Michael T.P."/>
            <person name="Mikami K."/>
            <person name="Miyazaki S."/>
            <person name="Morinaga S."/>
            <person name="Murata T."/>
            <person name="Mueller-Roeber B."/>
            <person name="Nelson D.R."/>
            <person name="Obara M."/>
            <person name="Oguri Y."/>
            <person name="Olmstead R.G."/>
            <person name="Onodera N."/>
            <person name="Petersen B.L."/>
            <person name="Pils B."/>
            <person name="Prigge M."/>
            <person name="Rensing S.A."/>
            <person name="Riano-Pachon D.M."/>
            <person name="Roberts A.W."/>
            <person name="Sato Y."/>
            <person name="Scheller H.V."/>
            <person name="Schulz B."/>
            <person name="Schulz C."/>
            <person name="Shakirov E.V."/>
            <person name="Shibagaki N."/>
            <person name="Shinohara N."/>
            <person name="Shippen D.E."/>
            <person name="Soerensen I."/>
            <person name="Sotooka R."/>
            <person name="Sugimoto N."/>
            <person name="Sugita M."/>
            <person name="Sumikawa N."/>
            <person name="Tanurdzic M."/>
            <person name="Theissen G."/>
            <person name="Ulvskov P."/>
            <person name="Wakazuki S."/>
            <person name="Weng J.K."/>
            <person name="Willats W.W."/>
            <person name="Wipf D."/>
            <person name="Wolf P.G."/>
            <person name="Yang L."/>
            <person name="Zimmer A.D."/>
            <person name="Zhu Q."/>
            <person name="Mitros T."/>
            <person name="Hellsten U."/>
            <person name="Loque D."/>
            <person name="Otillar R."/>
            <person name="Salamov A."/>
            <person name="Schmutz J."/>
            <person name="Shapiro H."/>
            <person name="Lindquist E."/>
            <person name="Lucas S."/>
            <person name="Rokhsar D."/>
            <person name="Grigoriev I.V."/>
        </authorList>
    </citation>
    <scope>NUCLEOTIDE SEQUENCE [LARGE SCALE GENOMIC DNA]</scope>
</reference>
<dbReference type="EMBL" id="GL377593">
    <property type="protein sequence ID" value="EFJ23277.1"/>
    <property type="molecule type" value="Genomic_DNA"/>
</dbReference>
<keyword evidence="9" id="KW-1185">Reference proteome</keyword>
<dbReference type="SUPFAM" id="SSF52540">
    <property type="entry name" value="P-loop containing nucleoside triphosphate hydrolases"/>
    <property type="match status" value="1"/>
</dbReference>
<dbReference type="GO" id="GO:0016787">
    <property type="term" value="F:hydrolase activity"/>
    <property type="evidence" value="ECO:0007669"/>
    <property type="project" value="UniProtKB-KW"/>
</dbReference>
<dbReference type="InterPro" id="IPR001650">
    <property type="entry name" value="Helicase_C-like"/>
</dbReference>
<evidence type="ECO:0000256" key="2">
    <source>
        <dbReference type="ARBA" id="ARBA00022801"/>
    </source>
</evidence>
<comment type="similarity">
    <text evidence="5">Belongs to the DEAD box helicase family.</text>
</comment>
<evidence type="ECO:0000256" key="5">
    <source>
        <dbReference type="RuleBase" id="RU365068"/>
    </source>
</evidence>
<dbReference type="InterPro" id="IPR027417">
    <property type="entry name" value="P-loop_NTPase"/>
</dbReference>
<protein>
    <recommendedName>
        <fullName evidence="5">ATP-dependent RNA helicase</fullName>
        <ecNumber evidence="5">3.6.4.13</ecNumber>
    </recommendedName>
</protein>